<name>A0A9D2SII1_9FIRM</name>
<evidence type="ECO:0000256" key="2">
    <source>
        <dbReference type="ARBA" id="ARBA00023125"/>
    </source>
</evidence>
<evidence type="ECO:0000259" key="4">
    <source>
        <dbReference type="PROSITE" id="PS01124"/>
    </source>
</evidence>
<keyword evidence="1" id="KW-0805">Transcription regulation</keyword>
<dbReference type="InterPro" id="IPR003313">
    <property type="entry name" value="AraC-bd"/>
</dbReference>
<dbReference type="InterPro" id="IPR018062">
    <property type="entry name" value="HTH_AraC-typ_CS"/>
</dbReference>
<gene>
    <name evidence="5" type="ORF">H9935_02375</name>
</gene>
<keyword evidence="3" id="KW-0804">Transcription</keyword>
<dbReference type="GO" id="GO:0043565">
    <property type="term" value="F:sequence-specific DNA binding"/>
    <property type="evidence" value="ECO:0007669"/>
    <property type="project" value="InterPro"/>
</dbReference>
<dbReference type="Proteomes" id="UP000823893">
    <property type="component" value="Unassembled WGS sequence"/>
</dbReference>
<dbReference type="InterPro" id="IPR020449">
    <property type="entry name" value="Tscrpt_reg_AraC-type_HTH"/>
</dbReference>
<dbReference type="PANTHER" id="PTHR43280:SF2">
    <property type="entry name" value="HTH-TYPE TRANSCRIPTIONAL REGULATOR EXSA"/>
    <property type="match status" value="1"/>
</dbReference>
<dbReference type="InterPro" id="IPR018060">
    <property type="entry name" value="HTH_AraC"/>
</dbReference>
<evidence type="ECO:0000256" key="1">
    <source>
        <dbReference type="ARBA" id="ARBA00023015"/>
    </source>
</evidence>
<dbReference type="PANTHER" id="PTHR43280">
    <property type="entry name" value="ARAC-FAMILY TRANSCRIPTIONAL REGULATOR"/>
    <property type="match status" value="1"/>
</dbReference>
<keyword evidence="2" id="KW-0238">DNA-binding</keyword>
<sequence length="284" mass="32765">MSHRHYPIKENDITRTNSRLLSISLSKDEKDWSSVLHTHPFTEIFFVLKGKGNFLFHRDIRPIETGDLIIIPPYLEHTEQSIPGTPLQYYVLGIDGIAFQSEDQTASAQIFCDFDSRAMVGDLFAQIYYEVKSEKYGSEMICQHLLDILVLRILRSSRQLVPVSINTVRMTKECAQIKEYLDTNYAERITLDTLTSLTHMNKYYMAHSFAKYTGLSPIQYLNQRRLAASCQLLCDTDMSVSDIASSTGFSSQSYFTQTFRKFYGITPIKYRQSHTENQVRSQTK</sequence>
<dbReference type="SMART" id="SM00342">
    <property type="entry name" value="HTH_ARAC"/>
    <property type="match status" value="1"/>
</dbReference>
<dbReference type="SUPFAM" id="SSF46689">
    <property type="entry name" value="Homeodomain-like"/>
    <property type="match status" value="2"/>
</dbReference>
<dbReference type="Gene3D" id="2.60.120.10">
    <property type="entry name" value="Jelly Rolls"/>
    <property type="match status" value="1"/>
</dbReference>
<dbReference type="InterPro" id="IPR037923">
    <property type="entry name" value="HTH-like"/>
</dbReference>
<evidence type="ECO:0000256" key="3">
    <source>
        <dbReference type="ARBA" id="ARBA00023163"/>
    </source>
</evidence>
<reference evidence="5" key="2">
    <citation type="submission" date="2021-04" db="EMBL/GenBank/DDBJ databases">
        <authorList>
            <person name="Gilroy R."/>
        </authorList>
    </citation>
    <scope>NUCLEOTIDE SEQUENCE</scope>
    <source>
        <strain evidence="5">ChiSxjej6B18-287</strain>
    </source>
</reference>
<dbReference type="InterPro" id="IPR009057">
    <property type="entry name" value="Homeodomain-like_sf"/>
</dbReference>
<dbReference type="GO" id="GO:0003700">
    <property type="term" value="F:DNA-binding transcription factor activity"/>
    <property type="evidence" value="ECO:0007669"/>
    <property type="project" value="InterPro"/>
</dbReference>
<proteinExistence type="predicted"/>
<dbReference type="PROSITE" id="PS00041">
    <property type="entry name" value="HTH_ARAC_FAMILY_1"/>
    <property type="match status" value="1"/>
</dbReference>
<dbReference type="InterPro" id="IPR014710">
    <property type="entry name" value="RmlC-like_jellyroll"/>
</dbReference>
<protein>
    <submittedName>
        <fullName evidence="5">AraC family transcriptional regulator</fullName>
    </submittedName>
</protein>
<comment type="caution">
    <text evidence="5">The sequence shown here is derived from an EMBL/GenBank/DDBJ whole genome shotgun (WGS) entry which is preliminary data.</text>
</comment>
<dbReference type="PRINTS" id="PR00032">
    <property type="entry name" value="HTHARAC"/>
</dbReference>
<dbReference type="SUPFAM" id="SSF51215">
    <property type="entry name" value="Regulatory protein AraC"/>
    <property type="match status" value="1"/>
</dbReference>
<dbReference type="Pfam" id="PF02311">
    <property type="entry name" value="AraC_binding"/>
    <property type="match status" value="1"/>
</dbReference>
<dbReference type="Gene3D" id="1.10.10.60">
    <property type="entry name" value="Homeodomain-like"/>
    <property type="match status" value="2"/>
</dbReference>
<organism evidence="5 6">
    <name type="scientific">Candidatus Blautia merdigallinarum</name>
    <dbReference type="NCBI Taxonomy" id="2838495"/>
    <lineage>
        <taxon>Bacteria</taxon>
        <taxon>Bacillati</taxon>
        <taxon>Bacillota</taxon>
        <taxon>Clostridia</taxon>
        <taxon>Lachnospirales</taxon>
        <taxon>Lachnospiraceae</taxon>
        <taxon>Blautia</taxon>
    </lineage>
</organism>
<dbReference type="EMBL" id="DWWV01000029">
    <property type="protein sequence ID" value="HJC09643.1"/>
    <property type="molecule type" value="Genomic_DNA"/>
</dbReference>
<feature type="domain" description="HTH araC/xylS-type" evidence="4">
    <location>
        <begin position="175"/>
        <end position="273"/>
    </location>
</feature>
<dbReference type="Pfam" id="PF12833">
    <property type="entry name" value="HTH_18"/>
    <property type="match status" value="1"/>
</dbReference>
<dbReference type="CDD" id="cd02208">
    <property type="entry name" value="cupin_RmlC-like"/>
    <property type="match status" value="1"/>
</dbReference>
<evidence type="ECO:0000313" key="5">
    <source>
        <dbReference type="EMBL" id="HJC09643.1"/>
    </source>
</evidence>
<dbReference type="PROSITE" id="PS01124">
    <property type="entry name" value="HTH_ARAC_FAMILY_2"/>
    <property type="match status" value="1"/>
</dbReference>
<dbReference type="AlphaFoldDB" id="A0A9D2SII1"/>
<reference evidence="5" key="1">
    <citation type="journal article" date="2021" name="PeerJ">
        <title>Extensive microbial diversity within the chicken gut microbiome revealed by metagenomics and culture.</title>
        <authorList>
            <person name="Gilroy R."/>
            <person name="Ravi A."/>
            <person name="Getino M."/>
            <person name="Pursley I."/>
            <person name="Horton D.L."/>
            <person name="Alikhan N.F."/>
            <person name="Baker D."/>
            <person name="Gharbi K."/>
            <person name="Hall N."/>
            <person name="Watson M."/>
            <person name="Adriaenssens E.M."/>
            <person name="Foster-Nyarko E."/>
            <person name="Jarju S."/>
            <person name="Secka A."/>
            <person name="Antonio M."/>
            <person name="Oren A."/>
            <person name="Chaudhuri R.R."/>
            <person name="La Ragione R."/>
            <person name="Hildebrand F."/>
            <person name="Pallen M.J."/>
        </authorList>
    </citation>
    <scope>NUCLEOTIDE SEQUENCE</scope>
    <source>
        <strain evidence="5">ChiSxjej6B18-287</strain>
    </source>
</reference>
<accession>A0A9D2SII1</accession>
<evidence type="ECO:0000313" key="6">
    <source>
        <dbReference type="Proteomes" id="UP000823893"/>
    </source>
</evidence>